<accession>A0A2Z6S7B4</accession>
<dbReference type="Gene3D" id="3.30.710.10">
    <property type="entry name" value="Potassium Channel Kv1.1, Chain A"/>
    <property type="match status" value="1"/>
</dbReference>
<dbReference type="EMBL" id="BLAL01000020">
    <property type="protein sequence ID" value="GES76374.1"/>
    <property type="molecule type" value="Genomic_DNA"/>
</dbReference>
<proteinExistence type="predicted"/>
<dbReference type="AlphaFoldDB" id="A0A2Z6S7B4"/>
<dbReference type="PANTHER" id="PTHR24410">
    <property type="entry name" value="HL07962P-RELATED"/>
    <property type="match status" value="1"/>
</dbReference>
<dbReference type="SMART" id="SM00584">
    <property type="entry name" value="TLDc"/>
    <property type="match status" value="1"/>
</dbReference>
<keyword evidence="5" id="KW-1185">Reference proteome</keyword>
<dbReference type="PROSITE" id="PS50097">
    <property type="entry name" value="BTB"/>
    <property type="match status" value="1"/>
</dbReference>
<name>A0A2Z6S7B4_9GLOM</name>
<evidence type="ECO:0000259" key="2">
    <source>
        <dbReference type="PROSITE" id="PS51886"/>
    </source>
</evidence>
<evidence type="ECO:0000313" key="4">
    <source>
        <dbReference type="EMBL" id="GES76374.1"/>
    </source>
</evidence>
<dbReference type="CDD" id="cd18186">
    <property type="entry name" value="BTB_POZ_ZBTB_KLHL-like"/>
    <property type="match status" value="1"/>
</dbReference>
<dbReference type="Pfam" id="PF00651">
    <property type="entry name" value="BTB"/>
    <property type="match status" value="1"/>
</dbReference>
<dbReference type="EMBL" id="BEXD01004097">
    <property type="protein sequence ID" value="GBC06775.1"/>
    <property type="molecule type" value="Genomic_DNA"/>
</dbReference>
<dbReference type="SMART" id="SM00225">
    <property type="entry name" value="BTB"/>
    <property type="match status" value="1"/>
</dbReference>
<dbReference type="OrthoDB" id="636773at2759"/>
<evidence type="ECO:0000313" key="5">
    <source>
        <dbReference type="Proteomes" id="UP000247702"/>
    </source>
</evidence>
<dbReference type="InterPro" id="IPR011333">
    <property type="entry name" value="SKP1/BTB/POZ_sf"/>
</dbReference>
<evidence type="ECO:0000259" key="1">
    <source>
        <dbReference type="PROSITE" id="PS50097"/>
    </source>
</evidence>
<feature type="domain" description="TLDc" evidence="2">
    <location>
        <begin position="299"/>
        <end position="461"/>
    </location>
</feature>
<comment type="caution">
    <text evidence="3">The sequence shown here is derived from an EMBL/GenBank/DDBJ whole genome shotgun (WGS) entry which is preliminary data.</text>
</comment>
<dbReference type="SUPFAM" id="SSF54695">
    <property type="entry name" value="POZ domain"/>
    <property type="match status" value="1"/>
</dbReference>
<feature type="domain" description="BTB" evidence="1">
    <location>
        <begin position="24"/>
        <end position="97"/>
    </location>
</feature>
<dbReference type="InterPro" id="IPR051481">
    <property type="entry name" value="BTB-POZ/Galectin-3-binding"/>
</dbReference>
<sequence length="464" mass="54503">MSSEPLLNSLLQDLNKLYKDADDYDVIIQAGEGLKSEDFKAHSNILRVRSTYFKAALSSNWIKKEGDITVFKKPNIKPNIFKIILKYIYTGIISLDVNIVDFGELLVAADEINLVELINHIQNYIVKLNKEWTEKDIIKCFNILSCHQEAFNILYVYFREMISKNPERFFNDSNLFIELENNAFLSLIQNDDFDMEEIEIWDNLLKWAISKNPTVNSNTLLWESDEIEIIKLTIQEFIPYIRFFQISSQNYYYKIRPLSALLPKEVDEEIILHFLIPESSQNSKMLPRRLSNLSNGPSNIIKLEHIYLISNWIEKKQETFSKVPQYEFKLLLRGNRDGFDVKSFREKCYDKGATVVVFKLRENKIIGGYNPISWGGSGRYLLTDDSFIFSFHQSILNSSTIMLSRVKNRKNAIYDSTNNSHSFGEYDLEIFKKKCRNRDYETRIHENGDFEIEDYEVFQVIKKE</sequence>
<evidence type="ECO:0000313" key="3">
    <source>
        <dbReference type="EMBL" id="GBC06775.1"/>
    </source>
</evidence>
<gene>
    <name evidence="4" type="ORF">RCL2_000378200</name>
    <name evidence="3" type="ORF">RclHR1_07030005</name>
</gene>
<reference evidence="3 5" key="1">
    <citation type="submission" date="2017-11" db="EMBL/GenBank/DDBJ databases">
        <title>The genome of Rhizophagus clarus HR1 reveals common genetic basis of auxotrophy among arbuscular mycorrhizal fungi.</title>
        <authorList>
            <person name="Kobayashi Y."/>
        </authorList>
    </citation>
    <scope>NUCLEOTIDE SEQUENCE [LARGE SCALE GENOMIC DNA]</scope>
    <source>
        <strain evidence="3 5">HR1</strain>
    </source>
</reference>
<organism evidence="3 5">
    <name type="scientific">Rhizophagus clarus</name>
    <dbReference type="NCBI Taxonomy" id="94130"/>
    <lineage>
        <taxon>Eukaryota</taxon>
        <taxon>Fungi</taxon>
        <taxon>Fungi incertae sedis</taxon>
        <taxon>Mucoromycota</taxon>
        <taxon>Glomeromycotina</taxon>
        <taxon>Glomeromycetes</taxon>
        <taxon>Glomerales</taxon>
        <taxon>Glomeraceae</taxon>
        <taxon>Rhizophagus</taxon>
    </lineage>
</organism>
<dbReference type="InterPro" id="IPR006571">
    <property type="entry name" value="TLDc_dom"/>
</dbReference>
<reference evidence="4" key="2">
    <citation type="submission" date="2019-10" db="EMBL/GenBank/DDBJ databases">
        <title>Conservation and host-specific expression of non-tandemly repeated heterogenous ribosome RNA gene in arbuscular mycorrhizal fungi.</title>
        <authorList>
            <person name="Maeda T."/>
            <person name="Kobayashi Y."/>
            <person name="Nakagawa T."/>
            <person name="Ezawa T."/>
            <person name="Yamaguchi K."/>
            <person name="Bino T."/>
            <person name="Nishimoto Y."/>
            <person name="Shigenobu S."/>
            <person name="Kawaguchi M."/>
        </authorList>
    </citation>
    <scope>NUCLEOTIDE SEQUENCE</scope>
    <source>
        <strain evidence="4">HR1</strain>
    </source>
</reference>
<dbReference type="Proteomes" id="UP000615446">
    <property type="component" value="Unassembled WGS sequence"/>
</dbReference>
<dbReference type="Proteomes" id="UP000247702">
    <property type="component" value="Unassembled WGS sequence"/>
</dbReference>
<dbReference type="PANTHER" id="PTHR24410:SF23">
    <property type="entry name" value="BTB DOMAIN-CONTAINING PROTEIN-RELATED"/>
    <property type="match status" value="1"/>
</dbReference>
<protein>
    <recommendedName>
        <fullName evidence="6">BTB domain-containing protein</fullName>
    </recommendedName>
</protein>
<evidence type="ECO:0008006" key="6">
    <source>
        <dbReference type="Google" id="ProtNLM"/>
    </source>
</evidence>
<dbReference type="Pfam" id="PF07534">
    <property type="entry name" value="TLD"/>
    <property type="match status" value="1"/>
</dbReference>
<dbReference type="PROSITE" id="PS51886">
    <property type="entry name" value="TLDC"/>
    <property type="match status" value="1"/>
</dbReference>
<dbReference type="InterPro" id="IPR000210">
    <property type="entry name" value="BTB/POZ_dom"/>
</dbReference>